<dbReference type="PANTHER" id="PTHR13582">
    <property type="entry name" value="M-PHASE PHOSPHOPROTEIN 6"/>
    <property type="match status" value="1"/>
</dbReference>
<accession>A0AAN9AC19</accession>
<keyword evidence="3" id="KW-1185">Reference proteome</keyword>
<dbReference type="GO" id="GO:0000460">
    <property type="term" value="P:maturation of 5.8S rRNA"/>
    <property type="evidence" value="ECO:0007669"/>
    <property type="project" value="TreeGrafter"/>
</dbReference>
<dbReference type="Proteomes" id="UP001381693">
    <property type="component" value="Unassembled WGS sequence"/>
</dbReference>
<feature type="region of interest" description="Disordered" evidence="1">
    <location>
        <begin position="145"/>
        <end position="173"/>
    </location>
</feature>
<dbReference type="Pfam" id="PF10175">
    <property type="entry name" value="MPP6"/>
    <property type="match status" value="1"/>
</dbReference>
<dbReference type="EMBL" id="JAXCGZ010003891">
    <property type="protein sequence ID" value="KAK7082778.1"/>
    <property type="molecule type" value="Genomic_DNA"/>
</dbReference>
<feature type="compositionally biased region" description="Basic and acidic residues" evidence="1">
    <location>
        <begin position="161"/>
        <end position="172"/>
    </location>
</feature>
<feature type="region of interest" description="Disordered" evidence="1">
    <location>
        <begin position="195"/>
        <end position="259"/>
    </location>
</feature>
<evidence type="ECO:0000313" key="3">
    <source>
        <dbReference type="Proteomes" id="UP001381693"/>
    </source>
</evidence>
<feature type="compositionally biased region" description="Basic and acidic residues" evidence="1">
    <location>
        <begin position="216"/>
        <end position="229"/>
    </location>
</feature>
<evidence type="ECO:0000256" key="1">
    <source>
        <dbReference type="SAM" id="MobiDB-lite"/>
    </source>
</evidence>
<dbReference type="PANTHER" id="PTHR13582:SF0">
    <property type="entry name" value="M-PHASE PHOSPHOPROTEIN 6"/>
    <property type="match status" value="1"/>
</dbReference>
<gene>
    <name evidence="2" type="ORF">SK128_016492</name>
</gene>
<protein>
    <submittedName>
        <fullName evidence="2">Uncharacterized protein</fullName>
    </submittedName>
</protein>
<evidence type="ECO:0000313" key="2">
    <source>
        <dbReference type="EMBL" id="KAK7082778.1"/>
    </source>
</evidence>
<dbReference type="AlphaFoldDB" id="A0AAN9AC19"/>
<reference evidence="2 3" key="1">
    <citation type="submission" date="2023-11" db="EMBL/GenBank/DDBJ databases">
        <title>Halocaridina rubra genome assembly.</title>
        <authorList>
            <person name="Smith C."/>
        </authorList>
    </citation>
    <scope>NUCLEOTIDE SEQUENCE [LARGE SCALE GENOMIC DNA]</scope>
    <source>
        <strain evidence="2">EP-1</strain>
        <tissue evidence="2">Whole</tissue>
    </source>
</reference>
<comment type="caution">
    <text evidence="2">The sequence shown here is derived from an EMBL/GenBank/DDBJ whole genome shotgun (WGS) entry which is preliminary data.</text>
</comment>
<name>A0AAN9AC19_HALRR</name>
<organism evidence="2 3">
    <name type="scientific">Halocaridina rubra</name>
    <name type="common">Hawaiian red shrimp</name>
    <dbReference type="NCBI Taxonomy" id="373956"/>
    <lineage>
        <taxon>Eukaryota</taxon>
        <taxon>Metazoa</taxon>
        <taxon>Ecdysozoa</taxon>
        <taxon>Arthropoda</taxon>
        <taxon>Crustacea</taxon>
        <taxon>Multicrustacea</taxon>
        <taxon>Malacostraca</taxon>
        <taxon>Eumalacostraca</taxon>
        <taxon>Eucarida</taxon>
        <taxon>Decapoda</taxon>
        <taxon>Pleocyemata</taxon>
        <taxon>Caridea</taxon>
        <taxon>Atyoidea</taxon>
        <taxon>Atyidae</taxon>
        <taxon>Halocaridina</taxon>
    </lineage>
</organism>
<dbReference type="InterPro" id="IPR019324">
    <property type="entry name" value="MPP6"/>
</dbReference>
<proteinExistence type="predicted"/>
<sequence>MERYAKGEQKKLSRAVLDLKFMKKSKEKREIQDDAEERQELYKDQLSRLHEGADRIILVNSYSDCMKFLPCRLSFGGMDPDIEKLNADKLTDIYKVIRTDPLPQSGSDITGMEADVDEEEMARNLLAENIGKKFGIKRKSSEAGFASGDEFETNADPGGEEQPKADSDEPYWKKFIKKDKQRPLFKVEKVMKERCARGRGNFQSRGNKRGKSNNLGREDYFGGEYHQERGSPSGNSNKDTSDCQGMGKNKRRGDIKGDF</sequence>